<dbReference type="AlphaFoldDB" id="A0A0D3GS10"/>
<feature type="transmembrane region" description="Helical" evidence="7">
    <location>
        <begin position="133"/>
        <end position="154"/>
    </location>
</feature>
<keyword evidence="3" id="KW-0677">Repeat</keyword>
<evidence type="ECO:0000256" key="4">
    <source>
        <dbReference type="ARBA" id="ARBA00022989"/>
    </source>
</evidence>
<feature type="transmembrane region" description="Helical" evidence="7">
    <location>
        <begin position="98"/>
        <end position="127"/>
    </location>
</feature>
<keyword evidence="6 7" id="KW-0472">Membrane</keyword>
<dbReference type="PaxDb" id="65489-OBART07G17470.1"/>
<comment type="subcellular location">
    <subcellularLocation>
        <location evidence="1">Membrane</location>
        <topology evidence="1">Multi-pass membrane protein</topology>
    </subcellularLocation>
</comment>
<dbReference type="HOGENOM" id="CLU_080891_0_0_1"/>
<evidence type="ECO:0000256" key="1">
    <source>
        <dbReference type="ARBA" id="ARBA00004141"/>
    </source>
</evidence>
<reference evidence="9" key="2">
    <citation type="submission" date="2015-03" db="UniProtKB">
        <authorList>
            <consortium name="EnsemblPlants"/>
        </authorList>
    </citation>
    <scope>IDENTIFICATION</scope>
</reference>
<dbReference type="STRING" id="65489.A0A0D3GS10"/>
<feature type="transmembrane region" description="Helical" evidence="7">
    <location>
        <begin position="61"/>
        <end position="86"/>
    </location>
</feature>
<dbReference type="Pfam" id="PF13962">
    <property type="entry name" value="PGG"/>
    <property type="match status" value="1"/>
</dbReference>
<name>A0A0D3GS10_9ORYZ</name>
<keyword evidence="2 7" id="KW-0812">Transmembrane</keyword>
<accession>A0A0D3GS10</accession>
<protein>
    <recommendedName>
        <fullName evidence="8">PGG domain-containing protein</fullName>
    </recommendedName>
</protein>
<evidence type="ECO:0000259" key="8">
    <source>
        <dbReference type="Pfam" id="PF13962"/>
    </source>
</evidence>
<dbReference type="Proteomes" id="UP000026960">
    <property type="component" value="Chromosome 7"/>
</dbReference>
<dbReference type="PANTHER" id="PTHR24186:SF50">
    <property type="entry name" value="ANKYRIN REPEAT-CONTAINING PROTEIN ITN1-LIKE ISOFORM X1"/>
    <property type="match status" value="1"/>
</dbReference>
<organism evidence="9">
    <name type="scientific">Oryza barthii</name>
    <dbReference type="NCBI Taxonomy" id="65489"/>
    <lineage>
        <taxon>Eukaryota</taxon>
        <taxon>Viridiplantae</taxon>
        <taxon>Streptophyta</taxon>
        <taxon>Embryophyta</taxon>
        <taxon>Tracheophyta</taxon>
        <taxon>Spermatophyta</taxon>
        <taxon>Magnoliopsida</taxon>
        <taxon>Liliopsida</taxon>
        <taxon>Poales</taxon>
        <taxon>Poaceae</taxon>
        <taxon>BOP clade</taxon>
        <taxon>Oryzoideae</taxon>
        <taxon>Oryzeae</taxon>
        <taxon>Oryzinae</taxon>
        <taxon>Oryza</taxon>
    </lineage>
</organism>
<dbReference type="InterPro" id="IPR026961">
    <property type="entry name" value="PGG_dom"/>
</dbReference>
<evidence type="ECO:0000256" key="3">
    <source>
        <dbReference type="ARBA" id="ARBA00022737"/>
    </source>
</evidence>
<dbReference type="PANTHER" id="PTHR24186">
    <property type="entry name" value="PROTEIN PHOSPHATASE 1 REGULATORY SUBUNIT"/>
    <property type="match status" value="1"/>
</dbReference>
<evidence type="ECO:0000256" key="5">
    <source>
        <dbReference type="ARBA" id="ARBA00023043"/>
    </source>
</evidence>
<dbReference type="eggNOG" id="KOG0504">
    <property type="taxonomic scope" value="Eukaryota"/>
</dbReference>
<keyword evidence="5" id="KW-0040">ANK repeat</keyword>
<evidence type="ECO:0000256" key="7">
    <source>
        <dbReference type="SAM" id="Phobius"/>
    </source>
</evidence>
<dbReference type="GO" id="GO:0005886">
    <property type="term" value="C:plasma membrane"/>
    <property type="evidence" value="ECO:0007669"/>
    <property type="project" value="TreeGrafter"/>
</dbReference>
<sequence>MDNKPALDEEAFKQQDNMGKNGTIASVLIATVAFAAAFTVPGGFVADDRPRAGTAILASRFAFKAFVVTDTMAFLCSIVATGFLIYGSAREIPRDHRWWYSLLASGLVPWAAQFLIGAFALGFHLMLGAKNRGLVIFVYVVSSAAVLFGSPGIWDMFRLGLGRAIWCRAGWRGVINIHKRPSSLLGFVRLLFTSPLIHIRRTVFAVLICATFVVAIALDITMPNY</sequence>
<proteinExistence type="predicted"/>
<keyword evidence="4 7" id="KW-1133">Transmembrane helix</keyword>
<evidence type="ECO:0000313" key="9">
    <source>
        <dbReference type="EnsemblPlants" id="OBART07G17470.1"/>
    </source>
</evidence>
<feature type="transmembrane region" description="Helical" evidence="7">
    <location>
        <begin position="203"/>
        <end position="222"/>
    </location>
</feature>
<feature type="domain" description="PGG" evidence="8">
    <location>
        <begin position="15"/>
        <end position="124"/>
    </location>
</feature>
<dbReference type="Gramene" id="OBART07G17470.1">
    <property type="protein sequence ID" value="OBART07G17470.1"/>
    <property type="gene ID" value="OBART07G17470"/>
</dbReference>
<evidence type="ECO:0000256" key="2">
    <source>
        <dbReference type="ARBA" id="ARBA00022692"/>
    </source>
</evidence>
<feature type="transmembrane region" description="Helical" evidence="7">
    <location>
        <begin position="21"/>
        <end position="41"/>
    </location>
</feature>
<keyword evidence="10" id="KW-1185">Reference proteome</keyword>
<evidence type="ECO:0000313" key="10">
    <source>
        <dbReference type="Proteomes" id="UP000026960"/>
    </source>
</evidence>
<evidence type="ECO:0000256" key="6">
    <source>
        <dbReference type="ARBA" id="ARBA00023136"/>
    </source>
</evidence>
<reference evidence="9" key="1">
    <citation type="journal article" date="2009" name="Rice">
        <title>De Novo Next Generation Sequencing of Plant Genomes.</title>
        <authorList>
            <person name="Rounsley S."/>
            <person name="Marri P.R."/>
            <person name="Yu Y."/>
            <person name="He R."/>
            <person name="Sisneros N."/>
            <person name="Goicoechea J.L."/>
            <person name="Lee S.J."/>
            <person name="Angelova A."/>
            <person name="Kudrna D."/>
            <person name="Luo M."/>
            <person name="Affourtit J."/>
            <person name="Desany B."/>
            <person name="Knight J."/>
            <person name="Niazi F."/>
            <person name="Egholm M."/>
            <person name="Wing R.A."/>
        </authorList>
    </citation>
    <scope>NUCLEOTIDE SEQUENCE [LARGE SCALE GENOMIC DNA]</scope>
    <source>
        <strain evidence="9">cv. IRGC 105608</strain>
    </source>
</reference>
<dbReference type="EnsemblPlants" id="OBART07G17470.1">
    <property type="protein sequence ID" value="OBART07G17470.1"/>
    <property type="gene ID" value="OBART07G17470"/>
</dbReference>